<keyword evidence="3" id="KW-1185">Reference proteome</keyword>
<dbReference type="KEGG" id="glj:GKIL_0872"/>
<reference evidence="2 3" key="1">
    <citation type="journal article" date="2013" name="PLoS ONE">
        <title>Cultivation and Complete Genome Sequencing of Gloeobacter kilaueensis sp. nov., from a Lava Cave in Kilauea Caldera, Hawai'i.</title>
        <authorList>
            <person name="Saw J.H."/>
            <person name="Schatz M."/>
            <person name="Brown M.V."/>
            <person name="Kunkel D.D."/>
            <person name="Foster J.S."/>
            <person name="Shick H."/>
            <person name="Christensen S."/>
            <person name="Hou S."/>
            <person name="Wan X."/>
            <person name="Donachie S.P."/>
        </authorList>
    </citation>
    <scope>NUCLEOTIDE SEQUENCE [LARGE SCALE GENOMIC DNA]</scope>
    <source>
        <strain evidence="3">JS</strain>
    </source>
</reference>
<evidence type="ECO:0000256" key="1">
    <source>
        <dbReference type="SAM" id="MobiDB-lite"/>
    </source>
</evidence>
<proteinExistence type="predicted"/>
<name>U5QE19_GLOK1</name>
<dbReference type="RefSeq" id="WP_023172175.1">
    <property type="nucleotide sequence ID" value="NC_022600.1"/>
</dbReference>
<dbReference type="STRING" id="1183438.GKIL_0872"/>
<dbReference type="EMBL" id="CP003587">
    <property type="protein sequence ID" value="AGY57118.1"/>
    <property type="molecule type" value="Genomic_DNA"/>
</dbReference>
<evidence type="ECO:0000313" key="3">
    <source>
        <dbReference type="Proteomes" id="UP000017396"/>
    </source>
</evidence>
<sequence>MNEHAPPALLLASSERLFLEVTEPLDQLIALKLAGIVRQLVSVAYSMGHADGGQAPQPCTACPAKGGSDAQD</sequence>
<gene>
    <name evidence="2" type="ORF">GKIL_0872</name>
</gene>
<accession>U5QE19</accession>
<dbReference type="AlphaFoldDB" id="U5QE19"/>
<evidence type="ECO:0000313" key="2">
    <source>
        <dbReference type="EMBL" id="AGY57118.1"/>
    </source>
</evidence>
<feature type="region of interest" description="Disordered" evidence="1">
    <location>
        <begin position="50"/>
        <end position="72"/>
    </location>
</feature>
<dbReference type="Proteomes" id="UP000017396">
    <property type="component" value="Chromosome"/>
</dbReference>
<dbReference type="HOGENOM" id="CLU_199143_1_0_3"/>
<organism evidence="2 3">
    <name type="scientific">Gloeobacter kilaueensis (strain ATCC BAA-2537 / CCAP 1431/1 / ULC 316 / JS1)</name>
    <dbReference type="NCBI Taxonomy" id="1183438"/>
    <lineage>
        <taxon>Bacteria</taxon>
        <taxon>Bacillati</taxon>
        <taxon>Cyanobacteriota</taxon>
        <taxon>Cyanophyceae</taxon>
        <taxon>Gloeobacterales</taxon>
        <taxon>Gloeobacteraceae</taxon>
        <taxon>Gloeobacter</taxon>
    </lineage>
</organism>
<protein>
    <submittedName>
        <fullName evidence="2">Uncharacterized protein</fullName>
    </submittedName>
</protein>
<dbReference type="OrthoDB" id="561332at2"/>